<name>A0ABN2JPG7_9ACTN</name>
<dbReference type="Pfam" id="PF01596">
    <property type="entry name" value="Methyltransf_3"/>
    <property type="match status" value="1"/>
</dbReference>
<dbReference type="EMBL" id="BAAALS010000001">
    <property type="protein sequence ID" value="GAA1734588.1"/>
    <property type="molecule type" value="Genomic_DNA"/>
</dbReference>
<keyword evidence="5" id="KW-1185">Reference proteome</keyword>
<dbReference type="GO" id="GO:0008168">
    <property type="term" value="F:methyltransferase activity"/>
    <property type="evidence" value="ECO:0007669"/>
    <property type="project" value="UniProtKB-KW"/>
</dbReference>
<evidence type="ECO:0000256" key="2">
    <source>
        <dbReference type="ARBA" id="ARBA00022679"/>
    </source>
</evidence>
<gene>
    <name evidence="4" type="ORF">GCM10009681_00950</name>
</gene>
<evidence type="ECO:0000313" key="4">
    <source>
        <dbReference type="EMBL" id="GAA1734588.1"/>
    </source>
</evidence>
<evidence type="ECO:0000256" key="1">
    <source>
        <dbReference type="ARBA" id="ARBA00022603"/>
    </source>
</evidence>
<dbReference type="InterPro" id="IPR029063">
    <property type="entry name" value="SAM-dependent_MTases_sf"/>
</dbReference>
<accession>A0ABN2JPG7</accession>
<dbReference type="PROSITE" id="PS51682">
    <property type="entry name" value="SAM_OMT_I"/>
    <property type="match status" value="1"/>
</dbReference>
<dbReference type="CDD" id="cd02440">
    <property type="entry name" value="AdoMet_MTases"/>
    <property type="match status" value="1"/>
</dbReference>
<protein>
    <submittedName>
        <fullName evidence="4">Class I SAM-dependent methyltransferase</fullName>
    </submittedName>
</protein>
<keyword evidence="2" id="KW-0808">Transferase</keyword>
<dbReference type="InterPro" id="IPR002935">
    <property type="entry name" value="SAM_O-MeTrfase"/>
</dbReference>
<dbReference type="PANTHER" id="PTHR10509:SF14">
    <property type="entry name" value="CAFFEOYL-COA O-METHYLTRANSFERASE 3-RELATED"/>
    <property type="match status" value="1"/>
</dbReference>
<dbReference type="PANTHER" id="PTHR10509">
    <property type="entry name" value="O-METHYLTRANSFERASE-RELATED"/>
    <property type="match status" value="1"/>
</dbReference>
<organism evidence="4 5">
    <name type="scientific">Luedemannella helvata</name>
    <dbReference type="NCBI Taxonomy" id="349315"/>
    <lineage>
        <taxon>Bacteria</taxon>
        <taxon>Bacillati</taxon>
        <taxon>Actinomycetota</taxon>
        <taxon>Actinomycetes</taxon>
        <taxon>Micromonosporales</taxon>
        <taxon>Micromonosporaceae</taxon>
        <taxon>Luedemannella</taxon>
    </lineage>
</organism>
<dbReference type="SUPFAM" id="SSF53335">
    <property type="entry name" value="S-adenosyl-L-methionine-dependent methyltransferases"/>
    <property type="match status" value="1"/>
</dbReference>
<keyword evidence="3" id="KW-0949">S-adenosyl-L-methionine</keyword>
<dbReference type="Proteomes" id="UP001500655">
    <property type="component" value="Unassembled WGS sequence"/>
</dbReference>
<proteinExistence type="predicted"/>
<dbReference type="Gene3D" id="3.40.50.150">
    <property type="entry name" value="Vaccinia Virus protein VP39"/>
    <property type="match status" value="1"/>
</dbReference>
<evidence type="ECO:0000256" key="3">
    <source>
        <dbReference type="ARBA" id="ARBA00022691"/>
    </source>
</evidence>
<evidence type="ECO:0000313" key="5">
    <source>
        <dbReference type="Proteomes" id="UP001500655"/>
    </source>
</evidence>
<reference evidence="4 5" key="1">
    <citation type="journal article" date="2019" name="Int. J. Syst. Evol. Microbiol.">
        <title>The Global Catalogue of Microorganisms (GCM) 10K type strain sequencing project: providing services to taxonomists for standard genome sequencing and annotation.</title>
        <authorList>
            <consortium name="The Broad Institute Genomics Platform"/>
            <consortium name="The Broad Institute Genome Sequencing Center for Infectious Disease"/>
            <person name="Wu L."/>
            <person name="Ma J."/>
        </authorList>
    </citation>
    <scope>NUCLEOTIDE SEQUENCE [LARGE SCALE GENOMIC DNA]</scope>
    <source>
        <strain evidence="4 5">JCM 13249</strain>
    </source>
</reference>
<dbReference type="GO" id="GO:0032259">
    <property type="term" value="P:methylation"/>
    <property type="evidence" value="ECO:0007669"/>
    <property type="project" value="UniProtKB-KW"/>
</dbReference>
<dbReference type="RefSeq" id="WP_344075487.1">
    <property type="nucleotide sequence ID" value="NZ_BAAALS010000001.1"/>
</dbReference>
<dbReference type="InterPro" id="IPR050362">
    <property type="entry name" value="Cation-dep_OMT"/>
</dbReference>
<comment type="caution">
    <text evidence="4">The sequence shown here is derived from an EMBL/GenBank/DDBJ whole genome shotgun (WGS) entry which is preliminary data.</text>
</comment>
<sequence>MTAKTLGLPDDLHAYVVAHGSAPDPLIADLIAETLAALPAESGMQIAPEQAGFLTLFTRLLGVRRAVEVGTFTGLSSLSIARGMADDGLLTCFDISDEYTSIARRYWARAGLADRIELRLGPAADKLRELPAEPHVDLAFIDADKRGYSAYWAELVPRMRPGGVILVDNVLRHGRIIDPQSPDDEAMVAFNEQVLADERVESVLLPIADGLTIARRR</sequence>
<keyword evidence="1 4" id="KW-0489">Methyltransferase</keyword>